<protein>
    <submittedName>
        <fullName evidence="1">Lipocalin</fullName>
    </submittedName>
</protein>
<name>A0A131YSA9_RHIAP</name>
<proteinExistence type="predicted"/>
<sequence length="174" mass="20144">MTKQAYAALALAAVFNVYSGQNFNVSFETYNVTRFMSGIEPIWTYNTTEHATYKCKVDTIEETTKTYVHFNRSYHSANKSWETTLLTGTFQNPNLMAVGGRDSMADHTETLEFASKTYQCGVFYVRYLHGSGGWRDLRFKDTNGTSKPEKECMKYFRTMPNSTRVFYKFCKQFT</sequence>
<reference evidence="1" key="1">
    <citation type="journal article" date="2016" name="Ticks Tick Borne Dis.">
        <title>De novo assembly and annotation of the salivary gland transcriptome of Rhipicephalus appendiculatus male and female ticks during blood feeding.</title>
        <authorList>
            <person name="de Castro M.H."/>
            <person name="de Klerk D."/>
            <person name="Pienaar R."/>
            <person name="Latif A.A."/>
            <person name="Rees D.J."/>
            <person name="Mans B.J."/>
        </authorList>
    </citation>
    <scope>NUCLEOTIDE SEQUENCE</scope>
    <source>
        <tissue evidence="1">Salivary glands</tissue>
    </source>
</reference>
<organism evidence="1">
    <name type="scientific">Rhipicephalus appendiculatus</name>
    <name type="common">Brown ear tick</name>
    <dbReference type="NCBI Taxonomy" id="34631"/>
    <lineage>
        <taxon>Eukaryota</taxon>
        <taxon>Metazoa</taxon>
        <taxon>Ecdysozoa</taxon>
        <taxon>Arthropoda</taxon>
        <taxon>Chelicerata</taxon>
        <taxon>Arachnida</taxon>
        <taxon>Acari</taxon>
        <taxon>Parasitiformes</taxon>
        <taxon>Ixodida</taxon>
        <taxon>Ixodoidea</taxon>
        <taxon>Ixodidae</taxon>
        <taxon>Rhipicephalinae</taxon>
        <taxon>Rhipicephalus</taxon>
        <taxon>Rhipicephalus</taxon>
    </lineage>
</organism>
<accession>A0A131YSA9</accession>
<dbReference type="EMBL" id="GEDV01006413">
    <property type="protein sequence ID" value="JAP82144.1"/>
    <property type="molecule type" value="Transcribed_RNA"/>
</dbReference>
<evidence type="ECO:0000313" key="1">
    <source>
        <dbReference type="EMBL" id="JAP82144.1"/>
    </source>
</evidence>
<dbReference type="AlphaFoldDB" id="A0A131YSA9"/>